<evidence type="ECO:0000313" key="3">
    <source>
        <dbReference type="Proteomes" id="UP000187181"/>
    </source>
</evidence>
<dbReference type="STRING" id="1317125.SAMN05444128_1999"/>
<gene>
    <name evidence="2" type="ORF">SAMN05444128_1999</name>
</gene>
<sequence length="157" mass="17143">MKSKLYYIYLGIVLFIAFFLTNKVAVAQDTDLQRTTIMQYVINERPVLAELLTTAGMAPALSGSTSYTLLMPPEARLQELKGQPVEKIRAVMAAHLIKGALSGSDFKEGSRLQTYGNATLNVCRKKDDTLLNGVPLHAAGIALRNGNVHEIEGLLQP</sequence>
<dbReference type="Proteomes" id="UP000187181">
    <property type="component" value="Unassembled WGS sequence"/>
</dbReference>
<dbReference type="AlphaFoldDB" id="A0A1R3XEW9"/>
<dbReference type="EMBL" id="FTPP01000002">
    <property type="protein sequence ID" value="SIT89324.1"/>
    <property type="molecule type" value="Genomic_DNA"/>
</dbReference>
<dbReference type="InterPro" id="IPR000782">
    <property type="entry name" value="FAS1_domain"/>
</dbReference>
<dbReference type="OrthoDB" id="894106at2"/>
<dbReference type="SMART" id="SM00554">
    <property type="entry name" value="FAS1"/>
    <property type="match status" value="1"/>
</dbReference>
<evidence type="ECO:0000259" key="1">
    <source>
        <dbReference type="PROSITE" id="PS50213"/>
    </source>
</evidence>
<dbReference type="InterPro" id="IPR036378">
    <property type="entry name" value="FAS1_dom_sf"/>
</dbReference>
<dbReference type="Gene3D" id="2.30.180.10">
    <property type="entry name" value="FAS1 domain"/>
    <property type="match status" value="1"/>
</dbReference>
<proteinExistence type="predicted"/>
<feature type="domain" description="FAS1" evidence="1">
    <location>
        <begin position="32"/>
        <end position="155"/>
    </location>
</feature>
<organism evidence="2 3">
    <name type="scientific">Pontibacter indicus</name>
    <dbReference type="NCBI Taxonomy" id="1317125"/>
    <lineage>
        <taxon>Bacteria</taxon>
        <taxon>Pseudomonadati</taxon>
        <taxon>Bacteroidota</taxon>
        <taxon>Cytophagia</taxon>
        <taxon>Cytophagales</taxon>
        <taxon>Hymenobacteraceae</taxon>
        <taxon>Pontibacter</taxon>
    </lineage>
</organism>
<evidence type="ECO:0000313" key="2">
    <source>
        <dbReference type="EMBL" id="SIT89324.1"/>
    </source>
</evidence>
<reference evidence="3" key="1">
    <citation type="submission" date="2017-01" db="EMBL/GenBank/DDBJ databases">
        <authorList>
            <person name="Varghese N."/>
            <person name="Submissions S."/>
        </authorList>
    </citation>
    <scope>NUCLEOTIDE SEQUENCE [LARGE SCALE GENOMIC DNA]</scope>
    <source>
        <strain evidence="3">LP100</strain>
    </source>
</reference>
<dbReference type="Pfam" id="PF02469">
    <property type="entry name" value="Fasciclin"/>
    <property type="match status" value="1"/>
</dbReference>
<dbReference type="RefSeq" id="WP_076668427.1">
    <property type="nucleotide sequence ID" value="NZ_FTPP01000002.1"/>
</dbReference>
<dbReference type="SUPFAM" id="SSF82153">
    <property type="entry name" value="FAS1 domain"/>
    <property type="match status" value="1"/>
</dbReference>
<dbReference type="PROSITE" id="PS50213">
    <property type="entry name" value="FAS1"/>
    <property type="match status" value="1"/>
</dbReference>
<protein>
    <submittedName>
        <fullName evidence="2">Uncaracterized surface protein containing fasciclin (FAS1) repeats</fullName>
    </submittedName>
</protein>
<accession>A0A1R3XEW9</accession>
<name>A0A1R3XEW9_9BACT</name>
<keyword evidence="3" id="KW-1185">Reference proteome</keyword>